<proteinExistence type="predicted"/>
<dbReference type="EMBL" id="OZ023705">
    <property type="protein sequence ID" value="CAK9874560.1"/>
    <property type="molecule type" value="Genomic_DNA"/>
</dbReference>
<protein>
    <submittedName>
        <fullName evidence="1">Uncharacterized protein</fullName>
    </submittedName>
</protein>
<gene>
    <name evidence="1" type="ORF">CSSPJE1EN2_LOCUS16886</name>
</gene>
<accession>A0ABP1BGB5</accession>
<evidence type="ECO:0000313" key="2">
    <source>
        <dbReference type="Proteomes" id="UP001497522"/>
    </source>
</evidence>
<sequence length="109" mass="11622">MEWDRPHSGSPELQPMCSVAPGQSISSLIGSLAGRSVVVVGPRSGSLGVSILRVFGSCPGLVGRAEVLLWDLVFLRVPRSRMLGACLGTCYSFRLVRKRGGPLLPAQIF</sequence>
<dbReference type="Proteomes" id="UP001497522">
    <property type="component" value="Chromosome 4"/>
</dbReference>
<organism evidence="1 2">
    <name type="scientific">Sphagnum jensenii</name>
    <dbReference type="NCBI Taxonomy" id="128206"/>
    <lineage>
        <taxon>Eukaryota</taxon>
        <taxon>Viridiplantae</taxon>
        <taxon>Streptophyta</taxon>
        <taxon>Embryophyta</taxon>
        <taxon>Bryophyta</taxon>
        <taxon>Sphagnophytina</taxon>
        <taxon>Sphagnopsida</taxon>
        <taxon>Sphagnales</taxon>
        <taxon>Sphagnaceae</taxon>
        <taxon>Sphagnum</taxon>
    </lineage>
</organism>
<evidence type="ECO:0000313" key="1">
    <source>
        <dbReference type="EMBL" id="CAK9874560.1"/>
    </source>
</evidence>
<name>A0ABP1BGB5_9BRYO</name>
<keyword evidence="2" id="KW-1185">Reference proteome</keyword>
<reference evidence="1" key="1">
    <citation type="submission" date="2024-03" db="EMBL/GenBank/DDBJ databases">
        <authorList>
            <consortium name="ELIXIR-Norway"/>
            <consortium name="Elixir Norway"/>
        </authorList>
    </citation>
    <scope>NUCLEOTIDE SEQUENCE</scope>
</reference>